<feature type="compositionally biased region" description="Acidic residues" evidence="1">
    <location>
        <begin position="450"/>
        <end position="463"/>
    </location>
</feature>
<evidence type="ECO:0000313" key="3">
    <source>
        <dbReference type="Proteomes" id="UP000275078"/>
    </source>
</evidence>
<reference evidence="2 3" key="1">
    <citation type="journal article" date="2018" name="Nat. Ecol. Evol.">
        <title>Pezizomycetes genomes reveal the molecular basis of ectomycorrhizal truffle lifestyle.</title>
        <authorList>
            <person name="Murat C."/>
            <person name="Payen T."/>
            <person name="Noel B."/>
            <person name="Kuo A."/>
            <person name="Morin E."/>
            <person name="Chen J."/>
            <person name="Kohler A."/>
            <person name="Krizsan K."/>
            <person name="Balestrini R."/>
            <person name="Da Silva C."/>
            <person name="Montanini B."/>
            <person name="Hainaut M."/>
            <person name="Levati E."/>
            <person name="Barry K.W."/>
            <person name="Belfiori B."/>
            <person name="Cichocki N."/>
            <person name="Clum A."/>
            <person name="Dockter R.B."/>
            <person name="Fauchery L."/>
            <person name="Guy J."/>
            <person name="Iotti M."/>
            <person name="Le Tacon F."/>
            <person name="Lindquist E.A."/>
            <person name="Lipzen A."/>
            <person name="Malagnac F."/>
            <person name="Mello A."/>
            <person name="Molinier V."/>
            <person name="Miyauchi S."/>
            <person name="Poulain J."/>
            <person name="Riccioni C."/>
            <person name="Rubini A."/>
            <person name="Sitrit Y."/>
            <person name="Splivallo R."/>
            <person name="Traeger S."/>
            <person name="Wang M."/>
            <person name="Zifcakova L."/>
            <person name="Wipf D."/>
            <person name="Zambonelli A."/>
            <person name="Paolocci F."/>
            <person name="Nowrousian M."/>
            <person name="Ottonello S."/>
            <person name="Baldrian P."/>
            <person name="Spatafora J.W."/>
            <person name="Henrissat B."/>
            <person name="Nagy L.G."/>
            <person name="Aury J.M."/>
            <person name="Wincker P."/>
            <person name="Grigoriev I.V."/>
            <person name="Bonfante P."/>
            <person name="Martin F.M."/>
        </authorList>
    </citation>
    <scope>NUCLEOTIDE SEQUENCE [LARGE SCALE GENOMIC DNA]</scope>
    <source>
        <strain evidence="2 3">RN42</strain>
    </source>
</reference>
<proteinExistence type="predicted"/>
<protein>
    <submittedName>
        <fullName evidence="2">Uncharacterized protein</fullName>
    </submittedName>
</protein>
<feature type="compositionally biased region" description="Acidic residues" evidence="1">
    <location>
        <begin position="410"/>
        <end position="425"/>
    </location>
</feature>
<accession>A0A3N4HLS3</accession>
<dbReference type="EMBL" id="ML119780">
    <property type="protein sequence ID" value="RPA74763.1"/>
    <property type="molecule type" value="Genomic_DNA"/>
</dbReference>
<name>A0A3N4HLS3_ASCIM</name>
<evidence type="ECO:0000256" key="1">
    <source>
        <dbReference type="SAM" id="MobiDB-lite"/>
    </source>
</evidence>
<dbReference type="AlphaFoldDB" id="A0A3N4HLS3"/>
<feature type="region of interest" description="Disordered" evidence="1">
    <location>
        <begin position="404"/>
        <end position="463"/>
    </location>
</feature>
<evidence type="ECO:0000313" key="2">
    <source>
        <dbReference type="EMBL" id="RPA74763.1"/>
    </source>
</evidence>
<organism evidence="2 3">
    <name type="scientific">Ascobolus immersus RN42</name>
    <dbReference type="NCBI Taxonomy" id="1160509"/>
    <lineage>
        <taxon>Eukaryota</taxon>
        <taxon>Fungi</taxon>
        <taxon>Dikarya</taxon>
        <taxon>Ascomycota</taxon>
        <taxon>Pezizomycotina</taxon>
        <taxon>Pezizomycetes</taxon>
        <taxon>Pezizales</taxon>
        <taxon>Ascobolaceae</taxon>
        <taxon>Ascobolus</taxon>
    </lineage>
</organism>
<feature type="compositionally biased region" description="Polar residues" evidence="1">
    <location>
        <begin position="128"/>
        <end position="137"/>
    </location>
</feature>
<dbReference type="Proteomes" id="UP000275078">
    <property type="component" value="Unassembled WGS sequence"/>
</dbReference>
<keyword evidence="3" id="KW-1185">Reference proteome</keyword>
<feature type="region of interest" description="Disordered" evidence="1">
    <location>
        <begin position="1"/>
        <end position="144"/>
    </location>
</feature>
<feature type="compositionally biased region" description="Basic and acidic residues" evidence="1">
    <location>
        <begin position="9"/>
        <end position="21"/>
    </location>
</feature>
<gene>
    <name evidence="2" type="ORF">BJ508DRAFT_380403</name>
</gene>
<sequence>MSTLRTRRSFQEEHTGREKENMPPPGEGTQRRRPNTRPPQVDFSKKPQPSKPAQVKPAPKTQIIRHDSTQKTQNVKRPQDKPAQKPKIGAHQEGPAQKLPHVGRPQNEPTGQPPRADVARAGSYLKPQPSTSQTARTPESRHLEEERKKFIDHLDSLDFPGRWSYEHDTWDPVGRINELESFIIRVQFTSDIYETEPFVTPRKYESFILSKLPAGLLADWQEWKLSSAVRNRLEHVNQVHLNEELKHNPEDAAKLVGWTLRGYHIVRDIGIWFQMNRVELKAKLGNTPLVVLYHPPAFSRVVLNHVDRARGTHNCFPRKGPYLSTRYNAMCDQDFKHMLSALEGQKEHIRAQMIRQREKSKRRLQKNMGKVVRLDKQLVQMGARTTLGILFAYPGAREWYENEFQHPESAEEETDDDESESDSDDNSDKEGSDDSDPESDSESSSGSDSGDSESEVDGSEDTV</sequence>